<dbReference type="EMBL" id="JAUSWM010000003">
    <property type="protein sequence ID" value="MDQ0483137.1"/>
    <property type="molecule type" value="Genomic_DNA"/>
</dbReference>
<dbReference type="InterPro" id="IPR036412">
    <property type="entry name" value="HAD-like_sf"/>
</dbReference>
<dbReference type="InterPro" id="IPR041492">
    <property type="entry name" value="HAD_2"/>
</dbReference>
<dbReference type="SFLD" id="SFLDG01129">
    <property type="entry name" value="C1.5:_HAD__Beta-PGM__Phosphata"/>
    <property type="match status" value="1"/>
</dbReference>
<dbReference type="InterPro" id="IPR006439">
    <property type="entry name" value="HAD-SF_hydro_IA"/>
</dbReference>
<accession>A0ABU0K1B1</accession>
<dbReference type="InterPro" id="IPR023214">
    <property type="entry name" value="HAD_sf"/>
</dbReference>
<dbReference type="RefSeq" id="WP_301551335.1">
    <property type="nucleotide sequence ID" value="NZ_JAQRMZ010000003.1"/>
</dbReference>
<dbReference type="Gene3D" id="1.10.150.240">
    <property type="entry name" value="Putative phosphatase, domain 2"/>
    <property type="match status" value="1"/>
</dbReference>
<dbReference type="SUPFAM" id="SSF56784">
    <property type="entry name" value="HAD-like"/>
    <property type="match status" value="1"/>
</dbReference>
<dbReference type="Proteomes" id="UP001226720">
    <property type="component" value="Unassembled WGS sequence"/>
</dbReference>
<dbReference type="InterPro" id="IPR023198">
    <property type="entry name" value="PGP-like_dom2"/>
</dbReference>
<proteinExistence type="predicted"/>
<dbReference type="Pfam" id="PF13419">
    <property type="entry name" value="HAD_2"/>
    <property type="match status" value="1"/>
</dbReference>
<dbReference type="Gene3D" id="3.40.50.1000">
    <property type="entry name" value="HAD superfamily/HAD-like"/>
    <property type="match status" value="1"/>
</dbReference>
<gene>
    <name evidence="1" type="ORF">QO000_002109</name>
</gene>
<keyword evidence="1" id="KW-0378">Hydrolase</keyword>
<dbReference type="GeneID" id="301326832"/>
<protein>
    <submittedName>
        <fullName evidence="1">Phosphoglycolate phosphatase</fullName>
        <ecNumber evidence="1">3.1.3.18</ecNumber>
    </submittedName>
</protein>
<name>A0ABU0K1B1_9BACL</name>
<evidence type="ECO:0000313" key="2">
    <source>
        <dbReference type="Proteomes" id="UP001226720"/>
    </source>
</evidence>
<dbReference type="NCBIfam" id="TIGR01549">
    <property type="entry name" value="HAD-SF-IA-v1"/>
    <property type="match status" value="1"/>
</dbReference>
<dbReference type="PANTHER" id="PTHR43434">
    <property type="entry name" value="PHOSPHOGLYCOLATE PHOSPHATASE"/>
    <property type="match status" value="1"/>
</dbReference>
<evidence type="ECO:0000313" key="1">
    <source>
        <dbReference type="EMBL" id="MDQ0483137.1"/>
    </source>
</evidence>
<dbReference type="EC" id="3.1.3.18" evidence="1"/>
<reference evidence="1" key="1">
    <citation type="submission" date="2023-07" db="EMBL/GenBank/DDBJ databases">
        <title>Genomic Encyclopedia of Type Strains, Phase IV (KMG-IV): sequencing the most valuable type-strain genomes for metagenomic binning, comparative biology and taxonomic classification.</title>
        <authorList>
            <person name="Goeker M."/>
        </authorList>
    </citation>
    <scope>NUCLEOTIDE SEQUENCE [LARGE SCALE GENOMIC DNA]</scope>
    <source>
        <strain evidence="1">JSM 076093</strain>
    </source>
</reference>
<sequence length="190" mass="22079">MRILWDFDGTLFDTYPAFTRVMKELVHSEIKEEDILKELKVSFRHATEVFDLSEAQVETFREMDNAVSPEDKPPFRGLKDILEKAEVNVIMTHKPREEVIAILNHFEMDHYFTDLVAGDDGYPRKPDASSYRYLHKKHNLDLAIGDRVLDILPAKEIGLKTCLFQNNAEGADMYVTNYHDLSEMLWPTSK</sequence>
<dbReference type="GO" id="GO:0008967">
    <property type="term" value="F:phosphoglycolate phosphatase activity"/>
    <property type="evidence" value="ECO:0007669"/>
    <property type="project" value="UniProtKB-EC"/>
</dbReference>
<keyword evidence="2" id="KW-1185">Reference proteome</keyword>
<comment type="caution">
    <text evidence="1">The sequence shown here is derived from an EMBL/GenBank/DDBJ whole genome shotgun (WGS) entry which is preliminary data.</text>
</comment>
<organism evidence="1 2">
    <name type="scientific">Guptibacillus hwajinpoensis</name>
    <dbReference type="NCBI Taxonomy" id="208199"/>
    <lineage>
        <taxon>Bacteria</taxon>
        <taxon>Bacillati</taxon>
        <taxon>Bacillota</taxon>
        <taxon>Bacilli</taxon>
        <taxon>Bacillales</taxon>
        <taxon>Guptibacillaceae</taxon>
        <taxon>Guptibacillus</taxon>
    </lineage>
</organism>
<dbReference type="InterPro" id="IPR050155">
    <property type="entry name" value="HAD-like_hydrolase_sf"/>
</dbReference>
<dbReference type="SFLD" id="SFLDS00003">
    <property type="entry name" value="Haloacid_Dehalogenase"/>
    <property type="match status" value="1"/>
</dbReference>
<dbReference type="PANTHER" id="PTHR43434:SF25">
    <property type="entry name" value="PHOSPHOGLYCOLATE PHOSPHATASE"/>
    <property type="match status" value="1"/>
</dbReference>